<name>A0AAV8SSV3_9ROSI</name>
<dbReference type="PANTHER" id="PTHR47287:SF15">
    <property type="entry name" value="ZINC FINGER PROTEIN 3-LIKE"/>
    <property type="match status" value="1"/>
</dbReference>
<comment type="subcellular location">
    <subcellularLocation>
        <location evidence="1">Nucleus</location>
    </subcellularLocation>
</comment>
<evidence type="ECO:0000256" key="6">
    <source>
        <dbReference type="PROSITE-ProRule" id="PRU00042"/>
    </source>
</evidence>
<evidence type="ECO:0000256" key="1">
    <source>
        <dbReference type="ARBA" id="ARBA00004123"/>
    </source>
</evidence>
<dbReference type="InterPro" id="IPR044246">
    <property type="entry name" value="ZFP3-like"/>
</dbReference>
<dbReference type="FunFam" id="3.30.160.60:FF:001366">
    <property type="entry name" value="Zinc finger protein 2"/>
    <property type="match status" value="1"/>
</dbReference>
<organism evidence="8 9">
    <name type="scientific">Erythroxylum novogranatense</name>
    <dbReference type="NCBI Taxonomy" id="1862640"/>
    <lineage>
        <taxon>Eukaryota</taxon>
        <taxon>Viridiplantae</taxon>
        <taxon>Streptophyta</taxon>
        <taxon>Embryophyta</taxon>
        <taxon>Tracheophyta</taxon>
        <taxon>Spermatophyta</taxon>
        <taxon>Magnoliopsida</taxon>
        <taxon>eudicotyledons</taxon>
        <taxon>Gunneridae</taxon>
        <taxon>Pentapetalae</taxon>
        <taxon>rosids</taxon>
        <taxon>fabids</taxon>
        <taxon>Malpighiales</taxon>
        <taxon>Erythroxylaceae</taxon>
        <taxon>Erythroxylum</taxon>
    </lineage>
</organism>
<dbReference type="EMBL" id="JAIWQS010000009">
    <property type="protein sequence ID" value="KAJ8755335.1"/>
    <property type="molecule type" value="Genomic_DNA"/>
</dbReference>
<evidence type="ECO:0000256" key="5">
    <source>
        <dbReference type="ARBA" id="ARBA00023242"/>
    </source>
</evidence>
<dbReference type="Proteomes" id="UP001159364">
    <property type="component" value="Linkage Group LG09"/>
</dbReference>
<evidence type="ECO:0000313" key="9">
    <source>
        <dbReference type="Proteomes" id="UP001159364"/>
    </source>
</evidence>
<keyword evidence="2" id="KW-0479">Metal-binding</keyword>
<reference evidence="8 9" key="1">
    <citation type="submission" date="2021-09" db="EMBL/GenBank/DDBJ databases">
        <title>Genomic insights and catalytic innovation underlie evolution of tropane alkaloids biosynthesis.</title>
        <authorList>
            <person name="Wang Y.-J."/>
            <person name="Tian T."/>
            <person name="Huang J.-P."/>
            <person name="Huang S.-X."/>
        </authorList>
    </citation>
    <scope>NUCLEOTIDE SEQUENCE [LARGE SCALE GENOMIC DNA]</scope>
    <source>
        <strain evidence="8">KIB-2018</strain>
        <tissue evidence="8">Leaf</tissue>
    </source>
</reference>
<feature type="domain" description="C2H2-type" evidence="7">
    <location>
        <begin position="102"/>
        <end position="129"/>
    </location>
</feature>
<keyword evidence="3 6" id="KW-0863">Zinc-finger</keyword>
<comment type="caution">
    <text evidence="8">The sequence shown here is derived from an EMBL/GenBank/DDBJ whole genome shotgun (WGS) entry which is preliminary data.</text>
</comment>
<gene>
    <name evidence="8" type="ORF">K2173_019133</name>
</gene>
<evidence type="ECO:0000256" key="2">
    <source>
        <dbReference type="ARBA" id="ARBA00022723"/>
    </source>
</evidence>
<dbReference type="AlphaFoldDB" id="A0AAV8SSV3"/>
<evidence type="ECO:0000256" key="3">
    <source>
        <dbReference type="ARBA" id="ARBA00022771"/>
    </source>
</evidence>
<evidence type="ECO:0000256" key="4">
    <source>
        <dbReference type="ARBA" id="ARBA00022833"/>
    </source>
</evidence>
<dbReference type="PROSITE" id="PS00028">
    <property type="entry name" value="ZINC_FINGER_C2H2_1"/>
    <property type="match status" value="1"/>
</dbReference>
<keyword evidence="4" id="KW-0862">Zinc</keyword>
<dbReference type="PROSITE" id="PS50157">
    <property type="entry name" value="ZINC_FINGER_C2H2_2"/>
    <property type="match status" value="1"/>
</dbReference>
<keyword evidence="9" id="KW-1185">Reference proteome</keyword>
<dbReference type="GO" id="GO:0008270">
    <property type="term" value="F:zinc ion binding"/>
    <property type="evidence" value="ECO:0007669"/>
    <property type="project" value="UniProtKB-KW"/>
</dbReference>
<dbReference type="GO" id="GO:0005634">
    <property type="term" value="C:nucleus"/>
    <property type="evidence" value="ECO:0007669"/>
    <property type="project" value="UniProtKB-SubCell"/>
</dbReference>
<evidence type="ECO:0000259" key="7">
    <source>
        <dbReference type="PROSITE" id="PS50157"/>
    </source>
</evidence>
<keyword evidence="5" id="KW-0539">Nucleus</keyword>
<dbReference type="PANTHER" id="PTHR47287">
    <property type="entry name" value="C2H2 AND C2HC ZINC FINGERS SUPERFAMILY PROTEIN"/>
    <property type="match status" value="1"/>
</dbReference>
<protein>
    <recommendedName>
        <fullName evidence="7">C2H2-type domain-containing protein</fullName>
    </recommendedName>
</protein>
<evidence type="ECO:0000313" key="8">
    <source>
        <dbReference type="EMBL" id="KAJ8755335.1"/>
    </source>
</evidence>
<dbReference type="InterPro" id="IPR036236">
    <property type="entry name" value="Znf_C2H2_sf"/>
</dbReference>
<sequence length="280" mass="30718">MEPPRSEACISETSSIVSVSNHVPRLQASVESRQEGKDFEENGQNVHHEITNHELVLDLSLSSKDSNEGSNQELNLLHGMDETSLQKSSDVRQGTETEPRVFSCNYCHRKFYSSQALGGHQNAHKRERTLAKRGQRLGSGPFALGHPGANSNQYTSIASLPLHGSLNRSLGIQVHSMIQKPSFWPASTIGTSLQSTVYGQSGLSRQPIGQQPAVGRLPSESFHMGYLASSCGNGVARFDSSRKFSPTKEGIGKYWFDHGGLNPLKTNKDDFQKLDLSLKL</sequence>
<dbReference type="GO" id="GO:0009788">
    <property type="term" value="P:negative regulation of abscisic acid-activated signaling pathway"/>
    <property type="evidence" value="ECO:0007669"/>
    <property type="project" value="InterPro"/>
</dbReference>
<accession>A0AAV8SSV3</accession>
<dbReference type="InterPro" id="IPR013087">
    <property type="entry name" value="Znf_C2H2_type"/>
</dbReference>
<dbReference type="Gene3D" id="3.30.160.60">
    <property type="entry name" value="Classic Zinc Finger"/>
    <property type="match status" value="1"/>
</dbReference>
<proteinExistence type="predicted"/>
<dbReference type="SUPFAM" id="SSF57667">
    <property type="entry name" value="beta-beta-alpha zinc fingers"/>
    <property type="match status" value="1"/>
</dbReference>